<reference evidence="1" key="1">
    <citation type="submission" date="2025-08" db="UniProtKB">
        <authorList>
            <consortium name="Ensembl"/>
        </authorList>
    </citation>
    <scope>IDENTIFICATION</scope>
</reference>
<sequence>MPSVLLCSPRLPLSKMGSLPALQGSSPVQPVSPSARGCALVHPGRVPWVLGVPVHRRHPSHGPYEFSIPGPFLGSPSLSLWLR</sequence>
<dbReference type="AlphaFoldDB" id="A0A2K5IAB4"/>
<protein>
    <submittedName>
        <fullName evidence="1">Uncharacterized protein</fullName>
    </submittedName>
</protein>
<reference evidence="1" key="2">
    <citation type="submission" date="2025-09" db="UniProtKB">
        <authorList>
            <consortium name="Ensembl"/>
        </authorList>
    </citation>
    <scope>IDENTIFICATION</scope>
</reference>
<evidence type="ECO:0000313" key="2">
    <source>
        <dbReference type="Proteomes" id="UP000233080"/>
    </source>
</evidence>
<keyword evidence="2" id="KW-1185">Reference proteome</keyword>
<evidence type="ECO:0000313" key="1">
    <source>
        <dbReference type="Ensembl" id="ENSCANP00000013580.1"/>
    </source>
</evidence>
<dbReference type="Ensembl" id="ENSCANT00000036494.1">
    <property type="protein sequence ID" value="ENSCANP00000013580.1"/>
    <property type="gene ID" value="ENSCANG00000030217.1"/>
</dbReference>
<proteinExistence type="predicted"/>
<dbReference type="Proteomes" id="UP000233080">
    <property type="component" value="Unassembled WGS sequence"/>
</dbReference>
<dbReference type="OMA" id="GPYEFSI"/>
<accession>A0A2K5IAB4</accession>
<organism evidence="1 2">
    <name type="scientific">Colobus angolensis palliatus</name>
    <name type="common">Peters' Angolan colobus</name>
    <dbReference type="NCBI Taxonomy" id="336983"/>
    <lineage>
        <taxon>Eukaryota</taxon>
        <taxon>Metazoa</taxon>
        <taxon>Chordata</taxon>
        <taxon>Craniata</taxon>
        <taxon>Vertebrata</taxon>
        <taxon>Euteleostomi</taxon>
        <taxon>Mammalia</taxon>
        <taxon>Eutheria</taxon>
        <taxon>Euarchontoglires</taxon>
        <taxon>Primates</taxon>
        <taxon>Haplorrhini</taxon>
        <taxon>Catarrhini</taxon>
        <taxon>Cercopithecidae</taxon>
        <taxon>Colobinae</taxon>
        <taxon>Colobus</taxon>
    </lineage>
</organism>
<name>A0A2K5IAB4_COLAP</name>